<gene>
    <name evidence="6" type="primary">nemR</name>
    <name evidence="6" type="ORF">ANTHELSMS3_02700</name>
</gene>
<evidence type="ECO:0000256" key="3">
    <source>
        <dbReference type="ARBA" id="ARBA00023163"/>
    </source>
</evidence>
<sequence>MTETPNTRQTILDAGQALMLTSGFAGLGLSTLLKAAGVPKGSFYHWFESKEDFGRAAIEVYSESYITRLDALLEGPGTAADKLDRFFGAWMSDAASAGLAERCLVVKLGAEVSDLSEAMRAAMDRGVQQFIGRLAVLLGQGAEDGSLRTLADPQSEARRIYASLLGAAILTRISRDDVALRDATNDARSRLKP</sequence>
<organism evidence="6 7">
    <name type="scientific">Antarctobacter heliothermus</name>
    <dbReference type="NCBI Taxonomy" id="74033"/>
    <lineage>
        <taxon>Bacteria</taxon>
        <taxon>Pseudomonadati</taxon>
        <taxon>Pseudomonadota</taxon>
        <taxon>Alphaproteobacteria</taxon>
        <taxon>Rhodobacterales</taxon>
        <taxon>Roseobacteraceae</taxon>
        <taxon>Antarctobacter</taxon>
    </lineage>
</organism>
<dbReference type="GO" id="GO:0003677">
    <property type="term" value="F:DNA binding"/>
    <property type="evidence" value="ECO:0007669"/>
    <property type="project" value="UniProtKB-UniRule"/>
</dbReference>
<reference evidence="6 7" key="1">
    <citation type="submission" date="2017-07" db="EMBL/GenBank/DDBJ databases">
        <title>Genome Sequence of Antarctobacter heliothermus Strain SMS3 Isolated from a culture of the Diatom Skeletonema marinoi.</title>
        <authorList>
            <person name="Topel M."/>
            <person name="Pinder M.I.M."/>
            <person name="Johansson O.N."/>
            <person name="Kourtchenko O."/>
            <person name="Godhe A."/>
            <person name="Clarke A.K."/>
        </authorList>
    </citation>
    <scope>NUCLEOTIDE SEQUENCE [LARGE SCALE GENOMIC DNA]</scope>
    <source>
        <strain evidence="6 7">SMS3</strain>
    </source>
</reference>
<dbReference type="SUPFAM" id="SSF48498">
    <property type="entry name" value="Tetracyclin repressor-like, C-terminal domain"/>
    <property type="match status" value="1"/>
</dbReference>
<dbReference type="InterPro" id="IPR009057">
    <property type="entry name" value="Homeodomain-like_sf"/>
</dbReference>
<dbReference type="Gene3D" id="1.10.357.10">
    <property type="entry name" value="Tetracycline Repressor, domain 2"/>
    <property type="match status" value="1"/>
</dbReference>
<evidence type="ECO:0000259" key="5">
    <source>
        <dbReference type="PROSITE" id="PS50977"/>
    </source>
</evidence>
<feature type="DNA-binding region" description="H-T-H motif" evidence="4">
    <location>
        <begin position="28"/>
        <end position="47"/>
    </location>
</feature>
<dbReference type="Proteomes" id="UP000203589">
    <property type="component" value="Chromosome"/>
</dbReference>
<keyword evidence="2 4" id="KW-0238">DNA-binding</keyword>
<dbReference type="InterPro" id="IPR036271">
    <property type="entry name" value="Tet_transcr_reg_TetR-rel_C_sf"/>
</dbReference>
<evidence type="ECO:0000256" key="4">
    <source>
        <dbReference type="PROSITE-ProRule" id="PRU00335"/>
    </source>
</evidence>
<dbReference type="Pfam" id="PF00440">
    <property type="entry name" value="TetR_N"/>
    <property type="match status" value="1"/>
</dbReference>
<dbReference type="KEGG" id="aht:ANTHELSMS3_02700"/>
<evidence type="ECO:0000313" key="7">
    <source>
        <dbReference type="Proteomes" id="UP000203589"/>
    </source>
</evidence>
<dbReference type="AlphaFoldDB" id="A0A222E581"/>
<evidence type="ECO:0000256" key="1">
    <source>
        <dbReference type="ARBA" id="ARBA00023015"/>
    </source>
</evidence>
<dbReference type="PROSITE" id="PS50977">
    <property type="entry name" value="HTH_TETR_2"/>
    <property type="match status" value="1"/>
</dbReference>
<dbReference type="PANTHER" id="PTHR47506">
    <property type="entry name" value="TRANSCRIPTIONAL REGULATORY PROTEIN"/>
    <property type="match status" value="1"/>
</dbReference>
<dbReference type="PANTHER" id="PTHR47506:SF6">
    <property type="entry name" value="HTH-TYPE TRANSCRIPTIONAL REPRESSOR NEMR"/>
    <property type="match status" value="1"/>
</dbReference>
<dbReference type="OrthoDB" id="9811084at2"/>
<name>A0A222E581_9RHOB</name>
<accession>A0A222E581</accession>
<proteinExistence type="predicted"/>
<keyword evidence="1" id="KW-0805">Transcription regulation</keyword>
<dbReference type="PRINTS" id="PR00455">
    <property type="entry name" value="HTHTETR"/>
</dbReference>
<dbReference type="SUPFAM" id="SSF46689">
    <property type="entry name" value="Homeodomain-like"/>
    <property type="match status" value="1"/>
</dbReference>
<dbReference type="EMBL" id="CP022540">
    <property type="protein sequence ID" value="ASP21355.1"/>
    <property type="molecule type" value="Genomic_DNA"/>
</dbReference>
<feature type="domain" description="HTH tetR-type" evidence="5">
    <location>
        <begin position="5"/>
        <end position="65"/>
    </location>
</feature>
<evidence type="ECO:0000313" key="6">
    <source>
        <dbReference type="EMBL" id="ASP21355.1"/>
    </source>
</evidence>
<evidence type="ECO:0000256" key="2">
    <source>
        <dbReference type="ARBA" id="ARBA00023125"/>
    </source>
</evidence>
<protein>
    <submittedName>
        <fullName evidence="6">HTH-type transcriptional repressor NemR</fullName>
    </submittedName>
</protein>
<dbReference type="InterPro" id="IPR001647">
    <property type="entry name" value="HTH_TetR"/>
</dbReference>
<dbReference type="RefSeq" id="WP_094035283.1">
    <property type="nucleotide sequence ID" value="NZ_CP022540.1"/>
</dbReference>
<dbReference type="Pfam" id="PF16925">
    <property type="entry name" value="TetR_C_13"/>
    <property type="match status" value="1"/>
</dbReference>
<keyword evidence="3" id="KW-0804">Transcription</keyword>
<keyword evidence="7" id="KW-1185">Reference proteome</keyword>
<dbReference type="InterPro" id="IPR011075">
    <property type="entry name" value="TetR_C"/>
</dbReference>